<dbReference type="InterPro" id="IPR036513">
    <property type="entry name" value="STAS_dom_sf"/>
</dbReference>
<feature type="domain" description="STAS" evidence="1">
    <location>
        <begin position="194"/>
        <end position="268"/>
    </location>
</feature>
<gene>
    <name evidence="2" type="ORF">ACFOZ4_33860</name>
</gene>
<comment type="caution">
    <text evidence="2">The sequence shown here is derived from an EMBL/GenBank/DDBJ whole genome shotgun (WGS) entry which is preliminary data.</text>
</comment>
<organism evidence="2 3">
    <name type="scientific">Hamadaea flava</name>
    <dbReference type="NCBI Taxonomy" id="1742688"/>
    <lineage>
        <taxon>Bacteria</taxon>
        <taxon>Bacillati</taxon>
        <taxon>Actinomycetota</taxon>
        <taxon>Actinomycetes</taxon>
        <taxon>Micromonosporales</taxon>
        <taxon>Micromonosporaceae</taxon>
        <taxon>Hamadaea</taxon>
    </lineage>
</organism>
<reference evidence="3" key="1">
    <citation type="journal article" date="2019" name="Int. J. Syst. Evol. Microbiol.">
        <title>The Global Catalogue of Microorganisms (GCM) 10K type strain sequencing project: providing services to taxonomists for standard genome sequencing and annotation.</title>
        <authorList>
            <consortium name="The Broad Institute Genomics Platform"/>
            <consortium name="The Broad Institute Genome Sequencing Center for Infectious Disease"/>
            <person name="Wu L."/>
            <person name="Ma J."/>
        </authorList>
    </citation>
    <scope>NUCLEOTIDE SEQUENCE [LARGE SCALE GENOMIC DNA]</scope>
    <source>
        <strain evidence="3">CGMCC 4.7289</strain>
    </source>
</reference>
<dbReference type="Proteomes" id="UP001595816">
    <property type="component" value="Unassembled WGS sequence"/>
</dbReference>
<proteinExistence type="predicted"/>
<dbReference type="InterPro" id="IPR025847">
    <property type="entry name" value="MEDS_domain"/>
</dbReference>
<evidence type="ECO:0000313" key="3">
    <source>
        <dbReference type="Proteomes" id="UP001595816"/>
    </source>
</evidence>
<dbReference type="Pfam" id="PF14417">
    <property type="entry name" value="MEDS"/>
    <property type="match status" value="1"/>
</dbReference>
<evidence type="ECO:0000313" key="2">
    <source>
        <dbReference type="EMBL" id="MFC4135628.1"/>
    </source>
</evidence>
<evidence type="ECO:0000259" key="1">
    <source>
        <dbReference type="PROSITE" id="PS50801"/>
    </source>
</evidence>
<accession>A0ABV8LYS2</accession>
<name>A0ABV8LYS2_9ACTN</name>
<dbReference type="EMBL" id="JBHSAY010000023">
    <property type="protein sequence ID" value="MFC4135628.1"/>
    <property type="molecule type" value="Genomic_DNA"/>
</dbReference>
<dbReference type="PROSITE" id="PS50801">
    <property type="entry name" value="STAS"/>
    <property type="match status" value="1"/>
</dbReference>
<dbReference type="Gene3D" id="3.30.750.24">
    <property type="entry name" value="STAS domain"/>
    <property type="match status" value="1"/>
</dbReference>
<dbReference type="RefSeq" id="WP_253750067.1">
    <property type="nucleotide sequence ID" value="NZ_JAMZDZ010000001.1"/>
</dbReference>
<protein>
    <submittedName>
        <fullName evidence="2">MEDS domain-containing protein</fullName>
    </submittedName>
</protein>
<dbReference type="SUPFAM" id="SSF52091">
    <property type="entry name" value="SpoIIaa-like"/>
    <property type="match status" value="1"/>
</dbReference>
<keyword evidence="3" id="KW-1185">Reference proteome</keyword>
<dbReference type="InterPro" id="IPR002645">
    <property type="entry name" value="STAS_dom"/>
</dbReference>
<sequence>MSDPITVDELRPGDHACLTYSDSDERLDIVAAFVADGLDRGDKIICYTEELSADQMAAELVSREVTGARDGQLIIAPSRDVGLVGVGAQPVVDVLGAELAVSVEQGYPGLRVSADMCWAVAPSPAVERLAEFETALGSLFTSGKLTAICEYDRDRFDPVTLSFAARSHAKTVAALAYHDDPVLRICRQHRPPGVRIAGELDFTHRDPLEQALSEAVRLDRHLYLNLAKLHFIDVACATLVAKTAFSLPPGRTMTIVASSMVTSVLRLLGVEDSGASLTGGRSSGGSFSDGSVGGDVRLRLIEADERP</sequence>